<dbReference type="EMBL" id="BLKW01000002">
    <property type="protein sequence ID" value="GFG72702.1"/>
    <property type="molecule type" value="Genomic_DNA"/>
</dbReference>
<feature type="compositionally biased region" description="Basic and acidic residues" evidence="1">
    <location>
        <begin position="492"/>
        <end position="508"/>
    </location>
</feature>
<dbReference type="Proteomes" id="UP000465361">
    <property type="component" value="Unassembled WGS sequence"/>
</dbReference>
<keyword evidence="3" id="KW-1185">Reference proteome</keyword>
<evidence type="ECO:0000256" key="1">
    <source>
        <dbReference type="SAM" id="MobiDB-lite"/>
    </source>
</evidence>
<dbReference type="InterPro" id="IPR027417">
    <property type="entry name" value="P-loop_NTPase"/>
</dbReference>
<comment type="caution">
    <text evidence="2">The sequence shown here is derived from an EMBL/GenBank/DDBJ whole genome shotgun (WGS) entry which is preliminary data.</text>
</comment>
<name>A0A7I9XRS3_9MYCO</name>
<accession>A0A7I9XRS3</accession>
<dbReference type="Gene3D" id="3.40.50.300">
    <property type="entry name" value="P-loop containing nucleotide triphosphate hydrolases"/>
    <property type="match status" value="1"/>
</dbReference>
<dbReference type="AlphaFoldDB" id="A0A7I9XRS3"/>
<evidence type="ECO:0000313" key="3">
    <source>
        <dbReference type="Proteomes" id="UP000465361"/>
    </source>
</evidence>
<protein>
    <recommendedName>
        <fullName evidence="4">Terminase</fullName>
    </recommendedName>
</protein>
<reference evidence="2 3" key="1">
    <citation type="journal article" date="2019" name="Emerg. Microbes Infect.">
        <title>Comprehensive subspecies identification of 175 nontuberculous mycobacteria species based on 7547 genomic profiles.</title>
        <authorList>
            <person name="Matsumoto Y."/>
            <person name="Kinjo T."/>
            <person name="Motooka D."/>
            <person name="Nabeya D."/>
            <person name="Jung N."/>
            <person name="Uechi K."/>
            <person name="Horii T."/>
            <person name="Iida T."/>
            <person name="Fujita J."/>
            <person name="Nakamura S."/>
        </authorList>
    </citation>
    <scope>NUCLEOTIDE SEQUENCE [LARGE SCALE GENOMIC DNA]</scope>
    <source>
        <strain evidence="2 3">JCM 17322</strain>
    </source>
</reference>
<gene>
    <name evidence="2" type="ORF">MBOT_00670</name>
</gene>
<evidence type="ECO:0000313" key="2">
    <source>
        <dbReference type="EMBL" id="GFG72702.1"/>
    </source>
</evidence>
<feature type="region of interest" description="Disordered" evidence="1">
    <location>
        <begin position="485"/>
        <end position="514"/>
    </location>
</feature>
<evidence type="ECO:0008006" key="4">
    <source>
        <dbReference type="Google" id="ProtNLM"/>
    </source>
</evidence>
<organism evidence="2 3">
    <name type="scientific">Mycobacterium botniense</name>
    <dbReference type="NCBI Taxonomy" id="84962"/>
    <lineage>
        <taxon>Bacteria</taxon>
        <taxon>Bacillati</taxon>
        <taxon>Actinomycetota</taxon>
        <taxon>Actinomycetes</taxon>
        <taxon>Mycobacteriales</taxon>
        <taxon>Mycobacteriaceae</taxon>
        <taxon>Mycobacterium</taxon>
    </lineage>
</organism>
<proteinExistence type="predicted"/>
<sequence>MPANVLNASNAPLLVGDQEPRILVAPPAPTSAAAEAIELAEYLGQPLDPWQQLVLHNALGETLDGKWAAFEVGLTVPRQNGKSAVIEIRMVAGLLLWGEELVVYSAHEFKTVVQIMRRVERLLKESGEPYTPKRSHGEEGFVLGKDVHDPYAPRMMFSSRTKVSGRGLTGDTVILDEAMIIKPEAIGALMPTLASRRNPQLWYAGSAVDQLVHDNGHVFAGVRKRALDGVSPRLAYMEWSCEEGADPTSVRERCRSNPGVGYRITLEYIEDEYQAMLHTPKIFAVERLGIGDWPTLADTLPPPISPDVWNDLADTAARLAGPAPQVIAVDRAPDTKVWSIGGAQYTAAGHAHVEIGYNQTASVTEVVEKLVQIVTEADPVALVIDQRSPAAIVKPYLERVGIDPVMTNTTDLALACEGFLEAVLSKQISHSGQQILTDSVISAVKRDLPGNRFAWDKPPGGSIVQLMAVTLAHWGLLAFAKPPKRAPSPLMERQEPKSSQDVLEREFDAMSARF</sequence>